<comment type="caution">
    <text evidence="2">The sequence shown here is derived from an EMBL/GenBank/DDBJ whole genome shotgun (WGS) entry which is preliminary data.</text>
</comment>
<evidence type="ECO:0000313" key="3">
    <source>
        <dbReference type="Proteomes" id="UP000822476"/>
    </source>
</evidence>
<keyword evidence="1" id="KW-0175">Coiled coil</keyword>
<name>A0A8S9Y983_9TREM</name>
<dbReference type="AlphaFoldDB" id="A0A8S9Y983"/>
<reference evidence="2" key="1">
    <citation type="submission" date="2019-07" db="EMBL/GenBank/DDBJ databases">
        <title>Annotation for the trematode Paragonimus miyazaki's.</title>
        <authorList>
            <person name="Choi Y.-J."/>
        </authorList>
    </citation>
    <scope>NUCLEOTIDE SEQUENCE</scope>
    <source>
        <strain evidence="2">Japan</strain>
    </source>
</reference>
<dbReference type="InterPro" id="IPR031887">
    <property type="entry name" value="SDCCAG8"/>
</dbReference>
<keyword evidence="3" id="KW-1185">Reference proteome</keyword>
<organism evidence="2 3">
    <name type="scientific">Paragonimus skrjabini miyazakii</name>
    <dbReference type="NCBI Taxonomy" id="59628"/>
    <lineage>
        <taxon>Eukaryota</taxon>
        <taxon>Metazoa</taxon>
        <taxon>Spiralia</taxon>
        <taxon>Lophotrochozoa</taxon>
        <taxon>Platyhelminthes</taxon>
        <taxon>Trematoda</taxon>
        <taxon>Digenea</taxon>
        <taxon>Plagiorchiida</taxon>
        <taxon>Troglotremata</taxon>
        <taxon>Troglotrematidae</taxon>
        <taxon>Paragonimus</taxon>
    </lineage>
</organism>
<evidence type="ECO:0000313" key="2">
    <source>
        <dbReference type="EMBL" id="KAF7232282.1"/>
    </source>
</evidence>
<sequence>MDEVKPVNGKRRLVGKKTTSCVKSTNFTELRPFTSPTGPCLGYCSKNLPVEETMKSLIKLPAESFVEEDINKSDFTQNWSADVDGQNINKNYKVRSSIKQTVKKEELNEHTNTEDSIIRSYRARLARVTAELQLSKSKLKRKRTELKMMKDLGQPMEYVDHPGFSYTLKINQLQRERDDLARLVLQLREHTKLVQKQNKELLMQVLKSTQMAALAKEEQVETDIYAKSLEKELASIRSQTEESFGMKMDELLTGVNKARKDATIECDRLQCTLDDKTIQLARTRTETEHLKARNAELETQLTRAQSQLEKSQLEGHKSKEDMSVILFKANLQRDEAKNEIAKLLKCQADLEQLHAQKVEELQKHYTEARNKVGLFELELDKLFQERCYLTAKVSDAEQKASCLQSVFDLKYI</sequence>
<dbReference type="EMBL" id="JTDE01021932">
    <property type="protein sequence ID" value="KAF7232282.1"/>
    <property type="molecule type" value="Genomic_DNA"/>
</dbReference>
<feature type="coiled-coil region" evidence="1">
    <location>
        <begin position="170"/>
        <end position="200"/>
    </location>
</feature>
<dbReference type="GO" id="GO:0005813">
    <property type="term" value="C:centrosome"/>
    <property type="evidence" value="ECO:0007669"/>
    <property type="project" value="InterPro"/>
</dbReference>
<proteinExistence type="predicted"/>
<protein>
    <submittedName>
        <fullName evidence="2">Uncharacterized protein</fullName>
    </submittedName>
</protein>
<dbReference type="Proteomes" id="UP000822476">
    <property type="component" value="Unassembled WGS sequence"/>
</dbReference>
<evidence type="ECO:0000256" key="1">
    <source>
        <dbReference type="SAM" id="Coils"/>
    </source>
</evidence>
<accession>A0A8S9Y983</accession>
<dbReference type="OrthoDB" id="6279527at2759"/>
<gene>
    <name evidence="2" type="ORF">EG68_08666</name>
</gene>
<dbReference type="Pfam" id="PF15964">
    <property type="entry name" value="CCCAP"/>
    <property type="match status" value="1"/>
</dbReference>
<dbReference type="GO" id="GO:0007098">
    <property type="term" value="P:centrosome cycle"/>
    <property type="evidence" value="ECO:0007669"/>
    <property type="project" value="InterPro"/>
</dbReference>
<feature type="coiled-coil region" evidence="1">
    <location>
        <begin position="280"/>
        <end position="378"/>
    </location>
</feature>